<dbReference type="InterPro" id="IPR050300">
    <property type="entry name" value="GDXG_lipolytic_enzyme"/>
</dbReference>
<accession>A0A9P4JPD9</accession>
<dbReference type="PANTHER" id="PTHR48081:SF8">
    <property type="entry name" value="ALPHA_BETA HYDROLASE FOLD-3 DOMAIN-CONTAINING PROTEIN-RELATED"/>
    <property type="match status" value="1"/>
</dbReference>
<reference evidence="3" key="1">
    <citation type="journal article" date="2020" name="Stud. Mycol.">
        <title>101 Dothideomycetes genomes: a test case for predicting lifestyles and emergence of pathogens.</title>
        <authorList>
            <person name="Haridas S."/>
            <person name="Albert R."/>
            <person name="Binder M."/>
            <person name="Bloem J."/>
            <person name="Labutti K."/>
            <person name="Salamov A."/>
            <person name="Andreopoulos B."/>
            <person name="Baker S."/>
            <person name="Barry K."/>
            <person name="Bills G."/>
            <person name="Bluhm B."/>
            <person name="Cannon C."/>
            <person name="Castanera R."/>
            <person name="Culley D."/>
            <person name="Daum C."/>
            <person name="Ezra D."/>
            <person name="Gonzalez J."/>
            <person name="Henrissat B."/>
            <person name="Kuo A."/>
            <person name="Liang C."/>
            <person name="Lipzen A."/>
            <person name="Lutzoni F."/>
            <person name="Magnuson J."/>
            <person name="Mondo S."/>
            <person name="Nolan M."/>
            <person name="Ohm R."/>
            <person name="Pangilinan J."/>
            <person name="Park H.-J."/>
            <person name="Ramirez L."/>
            <person name="Alfaro M."/>
            <person name="Sun H."/>
            <person name="Tritt A."/>
            <person name="Yoshinaga Y."/>
            <person name="Zwiers L.-H."/>
            <person name="Turgeon B."/>
            <person name="Goodwin S."/>
            <person name="Spatafora J."/>
            <person name="Crous P."/>
            <person name="Grigoriev I."/>
        </authorList>
    </citation>
    <scope>NUCLEOTIDE SEQUENCE</scope>
    <source>
        <strain evidence="3">ATCC 74209</strain>
    </source>
</reference>
<dbReference type="Pfam" id="PF07859">
    <property type="entry name" value="Abhydrolase_3"/>
    <property type="match status" value="1"/>
</dbReference>
<keyword evidence="1" id="KW-0378">Hydrolase</keyword>
<dbReference type="Proteomes" id="UP000799536">
    <property type="component" value="Unassembled WGS sequence"/>
</dbReference>
<feature type="domain" description="Alpha/beta hydrolase fold-3" evidence="2">
    <location>
        <begin position="132"/>
        <end position="351"/>
    </location>
</feature>
<evidence type="ECO:0000313" key="3">
    <source>
        <dbReference type="EMBL" id="KAF2201926.1"/>
    </source>
</evidence>
<gene>
    <name evidence="3" type="ORF">GQ43DRAFT_414769</name>
</gene>
<dbReference type="GO" id="GO:0016787">
    <property type="term" value="F:hydrolase activity"/>
    <property type="evidence" value="ECO:0007669"/>
    <property type="project" value="UniProtKB-KW"/>
</dbReference>
<dbReference type="OrthoDB" id="2152029at2759"/>
<evidence type="ECO:0000313" key="4">
    <source>
        <dbReference type="Proteomes" id="UP000799536"/>
    </source>
</evidence>
<dbReference type="InterPro" id="IPR013094">
    <property type="entry name" value="AB_hydrolase_3"/>
</dbReference>
<evidence type="ECO:0000259" key="2">
    <source>
        <dbReference type="Pfam" id="PF07859"/>
    </source>
</evidence>
<dbReference type="PANTHER" id="PTHR48081">
    <property type="entry name" value="AB HYDROLASE SUPERFAMILY PROTEIN C4A8.06C"/>
    <property type="match status" value="1"/>
</dbReference>
<protein>
    <submittedName>
        <fullName evidence="3">Alpha/beta-hydrolase</fullName>
    </submittedName>
</protein>
<proteinExistence type="predicted"/>
<dbReference type="InterPro" id="IPR029058">
    <property type="entry name" value="AB_hydrolase_fold"/>
</dbReference>
<dbReference type="AlphaFoldDB" id="A0A9P4JPD9"/>
<dbReference type="EMBL" id="ML993956">
    <property type="protein sequence ID" value="KAF2201926.1"/>
    <property type="molecule type" value="Genomic_DNA"/>
</dbReference>
<evidence type="ECO:0000256" key="1">
    <source>
        <dbReference type="ARBA" id="ARBA00022801"/>
    </source>
</evidence>
<name>A0A9P4JPD9_9PLEO</name>
<organism evidence="3 4">
    <name type="scientific">Delitschia confertaspora ATCC 74209</name>
    <dbReference type="NCBI Taxonomy" id="1513339"/>
    <lineage>
        <taxon>Eukaryota</taxon>
        <taxon>Fungi</taxon>
        <taxon>Dikarya</taxon>
        <taxon>Ascomycota</taxon>
        <taxon>Pezizomycotina</taxon>
        <taxon>Dothideomycetes</taxon>
        <taxon>Pleosporomycetidae</taxon>
        <taxon>Pleosporales</taxon>
        <taxon>Delitschiaceae</taxon>
        <taxon>Delitschia</taxon>
    </lineage>
</organism>
<keyword evidence="4" id="KW-1185">Reference proteome</keyword>
<comment type="caution">
    <text evidence="3">The sequence shown here is derived from an EMBL/GenBank/DDBJ whole genome shotgun (WGS) entry which is preliminary data.</text>
</comment>
<sequence length="385" mass="42469">MTLLSYHPFKALYILAAVWFEVSRLPFWLLKYLFSFGRPHPNYTFRQALGLRIVSSFVHHSAAVRLHTPLPLTPGREKGRWVVIEPAEQKYYKGPLESNPDVKPERIGGTWYPAKLTREGVESKKKDIMVCLHVHGGAFVIGDGRTGASGYFAKKITAHTGVTHVFKPQYRLSKLPASKTSNPFPAAIQDSLASYLYLLHDLKIPASQIVLSGDSAGANAAISLLRYLTEFGGELNIPNPVAAWLWSPWVEPRNALPASSLISNPNYSTDYLPPAFTVWGAHAYAGLSGPSFLSNPYISSLKHPFRTPVPLWVNTGGKEVLFGEDCEFVEKMRAEGNRIELDVEEMAPHDVCLIGGILGMDGEATRCAERAGGWLGGVRRGEGRL</sequence>
<dbReference type="SUPFAM" id="SSF53474">
    <property type="entry name" value="alpha/beta-Hydrolases"/>
    <property type="match status" value="1"/>
</dbReference>
<dbReference type="Gene3D" id="3.40.50.1820">
    <property type="entry name" value="alpha/beta hydrolase"/>
    <property type="match status" value="1"/>
</dbReference>